<dbReference type="Pfam" id="PF22461">
    <property type="entry name" value="SLBB_2"/>
    <property type="match status" value="2"/>
</dbReference>
<keyword evidence="10" id="KW-0626">Porin</keyword>
<dbReference type="PANTHER" id="PTHR33619:SF3">
    <property type="entry name" value="POLYSACCHARIDE EXPORT PROTEIN GFCE-RELATED"/>
    <property type="match status" value="1"/>
</dbReference>
<organism evidence="18 19">
    <name type="scientific">Pseudooceanicola albus</name>
    <dbReference type="NCBI Taxonomy" id="2692189"/>
    <lineage>
        <taxon>Bacteria</taxon>
        <taxon>Pseudomonadati</taxon>
        <taxon>Pseudomonadota</taxon>
        <taxon>Alphaproteobacteria</taxon>
        <taxon>Rhodobacterales</taxon>
        <taxon>Paracoccaceae</taxon>
        <taxon>Pseudooceanicola</taxon>
    </lineage>
</organism>
<dbReference type="EMBL" id="WUMU01000024">
    <property type="protein sequence ID" value="MXN20175.1"/>
    <property type="molecule type" value="Genomic_DNA"/>
</dbReference>
<dbReference type="GO" id="GO:0046930">
    <property type="term" value="C:pore complex"/>
    <property type="evidence" value="ECO:0007669"/>
    <property type="project" value="UniProtKB-KW"/>
</dbReference>
<evidence type="ECO:0000256" key="5">
    <source>
        <dbReference type="ARBA" id="ARBA00022597"/>
    </source>
</evidence>
<comment type="subcellular location">
    <subcellularLocation>
        <location evidence="1">Cell outer membrane</location>
        <topology evidence="1">Multi-pass membrane protein</topology>
    </subcellularLocation>
</comment>
<keyword evidence="6" id="KW-0812">Transmembrane</keyword>
<keyword evidence="3" id="KW-0813">Transport</keyword>
<keyword evidence="8" id="KW-0625">Polysaccharide transport</keyword>
<dbReference type="GO" id="GO:0015159">
    <property type="term" value="F:polysaccharide transmembrane transporter activity"/>
    <property type="evidence" value="ECO:0007669"/>
    <property type="project" value="InterPro"/>
</dbReference>
<feature type="domain" description="SLBB" evidence="17">
    <location>
        <begin position="170"/>
        <end position="244"/>
    </location>
</feature>
<dbReference type="GO" id="GO:0009279">
    <property type="term" value="C:cell outer membrane"/>
    <property type="evidence" value="ECO:0007669"/>
    <property type="project" value="UniProtKB-SubCell"/>
</dbReference>
<evidence type="ECO:0000256" key="1">
    <source>
        <dbReference type="ARBA" id="ARBA00004571"/>
    </source>
</evidence>
<dbReference type="Gene3D" id="3.30.1950.10">
    <property type="entry name" value="wza like domain"/>
    <property type="match status" value="1"/>
</dbReference>
<keyword evidence="13" id="KW-0998">Cell outer membrane</keyword>
<name>A0A6L7G821_9RHOB</name>
<evidence type="ECO:0000313" key="19">
    <source>
        <dbReference type="Proteomes" id="UP000477911"/>
    </source>
</evidence>
<evidence type="ECO:0000256" key="13">
    <source>
        <dbReference type="ARBA" id="ARBA00023237"/>
    </source>
</evidence>
<evidence type="ECO:0000256" key="4">
    <source>
        <dbReference type="ARBA" id="ARBA00022452"/>
    </source>
</evidence>
<keyword evidence="12" id="KW-0564">Palmitate</keyword>
<dbReference type="InterPro" id="IPR054765">
    <property type="entry name" value="SLBB_dom"/>
</dbReference>
<evidence type="ECO:0000313" key="18">
    <source>
        <dbReference type="EMBL" id="MXN20175.1"/>
    </source>
</evidence>
<keyword evidence="7 15" id="KW-0732">Signal</keyword>
<dbReference type="Proteomes" id="UP000477911">
    <property type="component" value="Unassembled WGS sequence"/>
</dbReference>
<feature type="chain" id="PRO_5026916462" evidence="15">
    <location>
        <begin position="18"/>
        <end position="379"/>
    </location>
</feature>
<dbReference type="GO" id="GO:0015288">
    <property type="term" value="F:porin activity"/>
    <property type="evidence" value="ECO:0007669"/>
    <property type="project" value="UniProtKB-KW"/>
</dbReference>
<dbReference type="InterPro" id="IPR003715">
    <property type="entry name" value="Poly_export_N"/>
</dbReference>
<keyword evidence="5" id="KW-0762">Sugar transport</keyword>
<dbReference type="AlphaFoldDB" id="A0A6L7G821"/>
<dbReference type="RefSeq" id="WP_160896300.1">
    <property type="nucleotide sequence ID" value="NZ_WUMU01000024.1"/>
</dbReference>
<evidence type="ECO:0000256" key="14">
    <source>
        <dbReference type="ARBA" id="ARBA00023288"/>
    </source>
</evidence>
<feature type="domain" description="SLBB" evidence="17">
    <location>
        <begin position="252"/>
        <end position="349"/>
    </location>
</feature>
<dbReference type="PROSITE" id="PS51257">
    <property type="entry name" value="PROKAR_LIPOPROTEIN"/>
    <property type="match status" value="1"/>
</dbReference>
<accession>A0A6L7G821</accession>
<keyword evidence="11" id="KW-0472">Membrane</keyword>
<evidence type="ECO:0000256" key="10">
    <source>
        <dbReference type="ARBA" id="ARBA00023114"/>
    </source>
</evidence>
<evidence type="ECO:0000256" key="6">
    <source>
        <dbReference type="ARBA" id="ARBA00022692"/>
    </source>
</evidence>
<proteinExistence type="inferred from homology"/>
<evidence type="ECO:0000256" key="8">
    <source>
        <dbReference type="ARBA" id="ARBA00023047"/>
    </source>
</evidence>
<feature type="signal peptide" evidence="15">
    <location>
        <begin position="1"/>
        <end position="17"/>
    </location>
</feature>
<dbReference type="Gene3D" id="3.10.560.10">
    <property type="entry name" value="Outer membrane lipoprotein wza domain like"/>
    <property type="match status" value="2"/>
</dbReference>
<protein>
    <submittedName>
        <fullName evidence="18">Polysaccharide export protein</fullName>
    </submittedName>
</protein>
<comment type="similarity">
    <text evidence="2">Belongs to the BexD/CtrA/VexA family.</text>
</comment>
<dbReference type="Pfam" id="PF02563">
    <property type="entry name" value="Poly_export"/>
    <property type="match status" value="1"/>
</dbReference>
<evidence type="ECO:0000256" key="3">
    <source>
        <dbReference type="ARBA" id="ARBA00022448"/>
    </source>
</evidence>
<evidence type="ECO:0000256" key="11">
    <source>
        <dbReference type="ARBA" id="ARBA00023136"/>
    </source>
</evidence>
<evidence type="ECO:0000256" key="12">
    <source>
        <dbReference type="ARBA" id="ARBA00023139"/>
    </source>
</evidence>
<feature type="domain" description="Polysaccharide export protein N-terminal" evidence="16">
    <location>
        <begin position="78"/>
        <end position="162"/>
    </location>
</feature>
<evidence type="ECO:0000259" key="17">
    <source>
        <dbReference type="Pfam" id="PF22461"/>
    </source>
</evidence>
<keyword evidence="4" id="KW-1134">Transmembrane beta strand</keyword>
<reference evidence="18 19" key="1">
    <citation type="submission" date="2019-12" db="EMBL/GenBank/DDBJ databases">
        <authorList>
            <person name="Li M."/>
        </authorList>
    </citation>
    <scope>NUCLEOTIDE SEQUENCE [LARGE SCALE GENOMIC DNA]</scope>
    <source>
        <strain evidence="18 19">GBMRC 2024</strain>
    </source>
</reference>
<evidence type="ECO:0000256" key="2">
    <source>
        <dbReference type="ARBA" id="ARBA00009450"/>
    </source>
</evidence>
<keyword evidence="9" id="KW-0406">Ion transport</keyword>
<keyword evidence="19" id="KW-1185">Reference proteome</keyword>
<comment type="caution">
    <text evidence="18">The sequence shown here is derived from an EMBL/GenBank/DDBJ whole genome shotgun (WGS) entry which is preliminary data.</text>
</comment>
<keyword evidence="14" id="KW-0449">Lipoprotein</keyword>
<evidence type="ECO:0000259" key="16">
    <source>
        <dbReference type="Pfam" id="PF02563"/>
    </source>
</evidence>
<evidence type="ECO:0000256" key="9">
    <source>
        <dbReference type="ARBA" id="ARBA00023065"/>
    </source>
</evidence>
<dbReference type="GO" id="GO:0006811">
    <property type="term" value="P:monoatomic ion transport"/>
    <property type="evidence" value="ECO:0007669"/>
    <property type="project" value="UniProtKB-KW"/>
</dbReference>
<evidence type="ECO:0000256" key="15">
    <source>
        <dbReference type="SAM" id="SignalP"/>
    </source>
</evidence>
<evidence type="ECO:0000256" key="7">
    <source>
        <dbReference type="ARBA" id="ARBA00022729"/>
    </source>
</evidence>
<gene>
    <name evidence="18" type="ORF">GR170_20255</name>
</gene>
<dbReference type="InterPro" id="IPR049712">
    <property type="entry name" value="Poly_export"/>
</dbReference>
<dbReference type="PANTHER" id="PTHR33619">
    <property type="entry name" value="POLYSACCHARIDE EXPORT PROTEIN GFCE-RELATED"/>
    <property type="match status" value="1"/>
</dbReference>
<sequence>MKSLPALQALCIVLSVAGCASLPGTGPSTVDVALTNSDNADALAREFAVVKLTPALADQLGEPAPQIIPQAFRSNAPSRSGRIIGVGDQLSIAVWESSPDGLFSTSEQKSTALQTTVGTDGTIFFPYVGQIQVEGRSVEDARRAIADGLQGKAVEPQVQVELTGKIGRELSVEGDVNHSGRFDVPENGMRLLDAVALAGGPAQPAYDTELTLLRAGRTADIRLESVVERASNNVWMHPGDVVQVTSRPRSFMAFGAVRQQSLNQLKTQHVTLAQGLAQAGGLNDSLADAGGVFLFRYESPERLRAAGVSLPQSWPKAGVPTIYQVDFRSPQAFFLAGNFAMQDQDMIYVANAPAAELRKFMQIILSPFVSTVSDVNDLN</sequence>